<dbReference type="EC" id="3.4.24.-" evidence="6"/>
<reference evidence="7" key="1">
    <citation type="submission" date="2020-11" db="EMBL/GenBank/DDBJ databases">
        <authorList>
            <person name="Tran Van P."/>
        </authorList>
    </citation>
    <scope>NUCLEOTIDE SEQUENCE</scope>
</reference>
<evidence type="ECO:0000256" key="2">
    <source>
        <dbReference type="ARBA" id="ARBA00022670"/>
    </source>
</evidence>
<organism evidence="7">
    <name type="scientific">Notodromas monacha</name>
    <dbReference type="NCBI Taxonomy" id="399045"/>
    <lineage>
        <taxon>Eukaryota</taxon>
        <taxon>Metazoa</taxon>
        <taxon>Ecdysozoa</taxon>
        <taxon>Arthropoda</taxon>
        <taxon>Crustacea</taxon>
        <taxon>Oligostraca</taxon>
        <taxon>Ostracoda</taxon>
        <taxon>Podocopa</taxon>
        <taxon>Podocopida</taxon>
        <taxon>Cypridocopina</taxon>
        <taxon>Cypridoidea</taxon>
        <taxon>Cyprididae</taxon>
        <taxon>Notodromas</taxon>
    </lineage>
</organism>
<dbReference type="GO" id="GO:0046872">
    <property type="term" value="F:metal ion binding"/>
    <property type="evidence" value="ECO:0007669"/>
    <property type="project" value="UniProtKB-KW"/>
</dbReference>
<evidence type="ECO:0000256" key="5">
    <source>
        <dbReference type="ARBA" id="ARBA00023049"/>
    </source>
</evidence>
<accession>A0A7R9BLZ9</accession>
<dbReference type="GO" id="GO:0004222">
    <property type="term" value="F:metalloendopeptidase activity"/>
    <property type="evidence" value="ECO:0007669"/>
    <property type="project" value="InterPro"/>
</dbReference>
<evidence type="ECO:0000313" key="8">
    <source>
        <dbReference type="Proteomes" id="UP000678499"/>
    </source>
</evidence>
<dbReference type="InterPro" id="IPR019165">
    <property type="entry name" value="Peptidase_M76_ATP23"/>
</dbReference>
<evidence type="ECO:0000256" key="4">
    <source>
        <dbReference type="ARBA" id="ARBA00022801"/>
    </source>
</evidence>
<dbReference type="PANTHER" id="PTHR21711">
    <property type="entry name" value="MITOCHONDRIAL INNER MEMBRANE PROTEASE"/>
    <property type="match status" value="1"/>
</dbReference>
<gene>
    <name evidence="7" type="ORF">NMOB1V02_LOCUS5538</name>
</gene>
<dbReference type="Proteomes" id="UP000678499">
    <property type="component" value="Unassembled WGS sequence"/>
</dbReference>
<dbReference type="GO" id="GO:0005739">
    <property type="term" value="C:mitochondrion"/>
    <property type="evidence" value="ECO:0007669"/>
    <property type="project" value="GOC"/>
</dbReference>
<dbReference type="AlphaFoldDB" id="A0A7R9BLZ9"/>
<dbReference type="EMBL" id="OA883056">
    <property type="protein sequence ID" value="CAD7277815.1"/>
    <property type="molecule type" value="Genomic_DNA"/>
</dbReference>
<dbReference type="OrthoDB" id="285308at2759"/>
<dbReference type="EMBL" id="CAJPEX010001019">
    <property type="protein sequence ID" value="CAG0917967.1"/>
    <property type="molecule type" value="Genomic_DNA"/>
</dbReference>
<name>A0A7R9BLZ9_9CRUS</name>
<comment type="similarity">
    <text evidence="1 6">Belongs to the peptidase M76 family.</text>
</comment>
<keyword evidence="5 6" id="KW-0482">Metalloprotease</keyword>
<dbReference type="PANTHER" id="PTHR21711:SF0">
    <property type="entry name" value="MITOCHONDRIAL INNER MEMBRANE PROTEASE ATP23 HOMOLOG"/>
    <property type="match status" value="1"/>
</dbReference>
<dbReference type="GO" id="GO:0033615">
    <property type="term" value="P:mitochondrial proton-transporting ATP synthase complex assembly"/>
    <property type="evidence" value="ECO:0007669"/>
    <property type="project" value="TreeGrafter"/>
</dbReference>
<dbReference type="GO" id="GO:0034982">
    <property type="term" value="P:mitochondrial protein processing"/>
    <property type="evidence" value="ECO:0007669"/>
    <property type="project" value="TreeGrafter"/>
</dbReference>
<proteinExistence type="inferred from homology"/>
<evidence type="ECO:0000313" key="7">
    <source>
        <dbReference type="EMBL" id="CAD7277815.1"/>
    </source>
</evidence>
<keyword evidence="2 6" id="KW-0645">Protease</keyword>
<dbReference type="Pfam" id="PF09768">
    <property type="entry name" value="Peptidase_M76"/>
    <property type="match status" value="1"/>
</dbReference>
<keyword evidence="8" id="KW-1185">Reference proteome</keyword>
<keyword evidence="3 6" id="KW-0479">Metal-binding</keyword>
<evidence type="ECO:0000256" key="3">
    <source>
        <dbReference type="ARBA" id="ARBA00022723"/>
    </source>
</evidence>
<evidence type="ECO:0000256" key="1">
    <source>
        <dbReference type="ARBA" id="ARBA00009915"/>
    </source>
</evidence>
<sequence length="241" mass="26959">MAAKQTEKEEDWGYDLYPERRGKSLPLIPSVSELLFGGGQHTSDKLKCEQRVVDVVTKQPLVRLFLDALRSSGCPIDIKRHIVCENCDVSVTGGYDPKMNQIVVCQNTCRSDSYVTGAIVHELVHMFDYCVNKLDFKNLDHLACTEIRAANLAHCSYVSAMLEGSIAAPAVKAQHAFCVQQKAYESVRNARRSVSHEEALAAVERVFSRCYNDLEPVGRRLRRGTKDVQLACEEGFLLGYT</sequence>
<protein>
    <recommendedName>
        <fullName evidence="6">Mitochondrial inner membrane protease ATP23</fullName>
        <ecNumber evidence="6">3.4.24.-</ecNumber>
    </recommendedName>
</protein>
<keyword evidence="4 6" id="KW-0378">Hydrolase</keyword>
<evidence type="ECO:0000256" key="6">
    <source>
        <dbReference type="RuleBase" id="RU364057"/>
    </source>
</evidence>